<comment type="caution">
    <text evidence="5">The sequence shown here is derived from an EMBL/GenBank/DDBJ whole genome shotgun (WGS) entry which is preliminary data.</text>
</comment>
<dbReference type="RefSeq" id="WP_270884012.1">
    <property type="nucleotide sequence ID" value="NZ_JAQFVF010000061.1"/>
</dbReference>
<accession>A0ABW0K3J9</accession>
<evidence type="ECO:0000259" key="4">
    <source>
        <dbReference type="PROSITE" id="PS50893"/>
    </source>
</evidence>
<gene>
    <name evidence="5" type="ORF">ACFPOG_05195</name>
</gene>
<evidence type="ECO:0000256" key="3">
    <source>
        <dbReference type="ARBA" id="ARBA00022840"/>
    </source>
</evidence>
<dbReference type="PANTHER" id="PTHR45772">
    <property type="entry name" value="CONSERVED COMPONENT OF ABC TRANSPORTER FOR NATURAL AMINO ACIDS-RELATED"/>
    <property type="match status" value="1"/>
</dbReference>
<dbReference type="EMBL" id="JBHSMJ010000008">
    <property type="protein sequence ID" value="MFC5447642.1"/>
    <property type="molecule type" value="Genomic_DNA"/>
</dbReference>
<evidence type="ECO:0000256" key="1">
    <source>
        <dbReference type="ARBA" id="ARBA00022448"/>
    </source>
</evidence>
<keyword evidence="2" id="KW-0547">Nucleotide-binding</keyword>
<dbReference type="SMART" id="SM00382">
    <property type="entry name" value="AAA"/>
    <property type="match status" value="1"/>
</dbReference>
<reference evidence="6" key="1">
    <citation type="journal article" date="2019" name="Int. J. Syst. Evol. Microbiol.">
        <title>The Global Catalogue of Microorganisms (GCM) 10K type strain sequencing project: providing services to taxonomists for standard genome sequencing and annotation.</title>
        <authorList>
            <consortium name="The Broad Institute Genomics Platform"/>
            <consortium name="The Broad Institute Genome Sequencing Center for Infectious Disease"/>
            <person name="Wu L."/>
            <person name="Ma J."/>
        </authorList>
    </citation>
    <scope>NUCLEOTIDE SEQUENCE [LARGE SCALE GENOMIC DNA]</scope>
    <source>
        <strain evidence="6">KACC 11904</strain>
    </source>
</reference>
<protein>
    <submittedName>
        <fullName evidence="5">ATP-binding cassette domain-containing protein</fullName>
    </submittedName>
</protein>
<feature type="domain" description="ABC transporter" evidence="4">
    <location>
        <begin position="17"/>
        <end position="257"/>
    </location>
</feature>
<dbReference type="Pfam" id="PF00005">
    <property type="entry name" value="ABC_tran"/>
    <property type="match status" value="1"/>
</dbReference>
<dbReference type="GO" id="GO:0005524">
    <property type="term" value="F:ATP binding"/>
    <property type="evidence" value="ECO:0007669"/>
    <property type="project" value="UniProtKB-KW"/>
</dbReference>
<dbReference type="InterPro" id="IPR003593">
    <property type="entry name" value="AAA+_ATPase"/>
</dbReference>
<name>A0ABW0K3J9_9BACL</name>
<keyword evidence="3 5" id="KW-0067">ATP-binding</keyword>
<organism evidence="5 6">
    <name type="scientific">Paenibacillus aestuarii</name>
    <dbReference type="NCBI Taxonomy" id="516965"/>
    <lineage>
        <taxon>Bacteria</taxon>
        <taxon>Bacillati</taxon>
        <taxon>Bacillota</taxon>
        <taxon>Bacilli</taxon>
        <taxon>Bacillales</taxon>
        <taxon>Paenibacillaceae</taxon>
        <taxon>Paenibacillus</taxon>
    </lineage>
</organism>
<evidence type="ECO:0000313" key="6">
    <source>
        <dbReference type="Proteomes" id="UP001596044"/>
    </source>
</evidence>
<dbReference type="InterPro" id="IPR027417">
    <property type="entry name" value="P-loop_NTPase"/>
</dbReference>
<dbReference type="Gene3D" id="3.40.50.300">
    <property type="entry name" value="P-loop containing nucleotide triphosphate hydrolases"/>
    <property type="match status" value="1"/>
</dbReference>
<dbReference type="SUPFAM" id="SSF52540">
    <property type="entry name" value="P-loop containing nucleoside triphosphate hydrolases"/>
    <property type="match status" value="1"/>
</dbReference>
<keyword evidence="6" id="KW-1185">Reference proteome</keyword>
<keyword evidence="1" id="KW-0813">Transport</keyword>
<evidence type="ECO:0000313" key="5">
    <source>
        <dbReference type="EMBL" id="MFC5447642.1"/>
    </source>
</evidence>
<evidence type="ECO:0000256" key="2">
    <source>
        <dbReference type="ARBA" id="ARBA00022741"/>
    </source>
</evidence>
<dbReference type="InterPro" id="IPR051120">
    <property type="entry name" value="ABC_AA/LPS_Transport"/>
</dbReference>
<dbReference type="InterPro" id="IPR003439">
    <property type="entry name" value="ABC_transporter-like_ATP-bd"/>
</dbReference>
<dbReference type="Proteomes" id="UP001596044">
    <property type="component" value="Unassembled WGS sequence"/>
</dbReference>
<sequence>MLGQFALHNPAPGRDILRLEGLEVRFGDIQALHNVNFTLQYGELRFLVGPHGSGKTTLLHVISGKVKPSQGHVLFKDSIDLTKHQEQQIAQLGIGRKSQAPSVFSTLTVFENLALSLKQQRGLLSALWTKMTSEQRDRLHHRLAMIGLQSKAKERAGSLSHAEKQWLEIGMLLMQEPELLLLDEPTAGMTVSEAEQTGELLHAINAEQTILVAERDLAFVRCFAGKVTLLREGALLRESLVQELLNDDKAAETFLGRKVERGA</sequence>
<proteinExistence type="predicted"/>
<dbReference type="PANTHER" id="PTHR45772:SF8">
    <property type="entry name" value="HIGH-AFFINITY BRANCHED-CHAIN AMINO ACID TRANSPORT ATP-BINDING PROTEIN"/>
    <property type="match status" value="1"/>
</dbReference>
<dbReference type="PROSITE" id="PS50893">
    <property type="entry name" value="ABC_TRANSPORTER_2"/>
    <property type="match status" value="1"/>
</dbReference>